<protein>
    <recommendedName>
        <fullName evidence="9">DNA 3'-5' helicase</fullName>
        <ecNumber evidence="9">5.6.2.4</ecNumber>
    </recommendedName>
</protein>
<dbReference type="InterPro" id="IPR027417">
    <property type="entry name" value="P-loop_NTPase"/>
</dbReference>
<keyword evidence="4 11" id="KW-0347">Helicase</keyword>
<dbReference type="RefSeq" id="WP_204701087.1">
    <property type="nucleotide sequence ID" value="NZ_JAFBDQ010000005.1"/>
</dbReference>
<dbReference type="InterPro" id="IPR000212">
    <property type="entry name" value="DNA_helicase_UvrD/REP"/>
</dbReference>
<evidence type="ECO:0000256" key="11">
    <source>
        <dbReference type="PROSITE-ProRule" id="PRU00560"/>
    </source>
</evidence>
<sequence>MKNKKAISKSIEDIHGKDEEQLDFIFSQKQRIIVTAPAGYGKTKTMISKIAYKIVTDPTIHHKKILALTFSVNAANKIKKDTNELLPELLDDENVDLSKKLDVANYHNLARILLKKHGYLLNKNLGAMDSFRIVSDYSAVLKDYLSSSEMDILSEYDKCIKNFNGFEKENIDNVEKLESNYFEILNEILIPNEVITFNGLLLFSYYLLNKKSIRNFYQQYYKMIIVDEFQDTNYLSYRLLTKLMGENEIILMGDKIQKIYGFIGAIPDLFDHMAEEFNMEEMRFKTNHRFDDNEKMKKLDSYIRSIFLNYSEMDSFDKEAEMNFKFFKSNHKEAEFIVEHIKDKISDSDDVSILCRASYCTNEVIEKLEEQSISYFNGLFNDTDREYVAFHEKALDVFLEESGINQSIAKRVLSRVVDRMEELLTEDIYEDDTMYIYNSLLRLLKKLFQKTKAENISKNKKFEKISFVLENESLKHLMNEIDERITITTIHGAKGLEWDYVYIPRVTAYSFPTSKGLCKLCSAKQGKEEFDKCCKFQFLSSLREEFEEVLSIFYVGITRAKKDVFLFANMGLNRYGYHKKASCLIALPNLNYNQNF</sequence>
<evidence type="ECO:0000259" key="12">
    <source>
        <dbReference type="PROSITE" id="PS51198"/>
    </source>
</evidence>
<dbReference type="EMBL" id="JAFBDQ010000005">
    <property type="protein sequence ID" value="MBM7556305.1"/>
    <property type="molecule type" value="Genomic_DNA"/>
</dbReference>
<keyword evidence="7" id="KW-0413">Isomerase</keyword>
<dbReference type="EC" id="5.6.2.4" evidence="9"/>
<evidence type="ECO:0000256" key="7">
    <source>
        <dbReference type="ARBA" id="ARBA00023235"/>
    </source>
</evidence>
<keyword evidence="6" id="KW-0238">DNA-binding</keyword>
<keyword evidence="3 11" id="KW-0378">Hydrolase</keyword>
<keyword evidence="2 11" id="KW-0547">Nucleotide-binding</keyword>
<comment type="catalytic activity">
    <reaction evidence="10">
        <text>ATP + H2O = ADP + phosphate + H(+)</text>
        <dbReference type="Rhea" id="RHEA:13065"/>
        <dbReference type="ChEBI" id="CHEBI:15377"/>
        <dbReference type="ChEBI" id="CHEBI:15378"/>
        <dbReference type="ChEBI" id="CHEBI:30616"/>
        <dbReference type="ChEBI" id="CHEBI:43474"/>
        <dbReference type="ChEBI" id="CHEBI:456216"/>
        <dbReference type="EC" id="5.6.2.4"/>
    </reaction>
</comment>
<accession>A0A938XW17</accession>
<dbReference type="Pfam" id="PF13361">
    <property type="entry name" value="UvrD_C"/>
    <property type="match status" value="1"/>
</dbReference>
<evidence type="ECO:0000256" key="1">
    <source>
        <dbReference type="ARBA" id="ARBA00009922"/>
    </source>
</evidence>
<evidence type="ECO:0000313" key="13">
    <source>
        <dbReference type="EMBL" id="MBM7556305.1"/>
    </source>
</evidence>
<dbReference type="GO" id="GO:0043138">
    <property type="term" value="F:3'-5' DNA helicase activity"/>
    <property type="evidence" value="ECO:0007669"/>
    <property type="project" value="UniProtKB-EC"/>
</dbReference>
<keyword evidence="14" id="KW-1185">Reference proteome</keyword>
<evidence type="ECO:0000256" key="2">
    <source>
        <dbReference type="ARBA" id="ARBA00022741"/>
    </source>
</evidence>
<dbReference type="Proteomes" id="UP000774000">
    <property type="component" value="Unassembled WGS sequence"/>
</dbReference>
<dbReference type="PANTHER" id="PTHR11070:SF2">
    <property type="entry name" value="ATP-DEPENDENT DNA HELICASE SRS2"/>
    <property type="match status" value="1"/>
</dbReference>
<name>A0A938XW17_9FIRM</name>
<dbReference type="GO" id="GO:0016787">
    <property type="term" value="F:hydrolase activity"/>
    <property type="evidence" value="ECO:0007669"/>
    <property type="project" value="UniProtKB-UniRule"/>
</dbReference>
<evidence type="ECO:0000313" key="14">
    <source>
        <dbReference type="Proteomes" id="UP000774000"/>
    </source>
</evidence>
<feature type="domain" description="UvrD-like helicase ATP-binding" evidence="12">
    <location>
        <begin position="15"/>
        <end position="291"/>
    </location>
</feature>
<organism evidence="13 14">
    <name type="scientific">Halanaerobacter jeridensis</name>
    <dbReference type="NCBI Taxonomy" id="706427"/>
    <lineage>
        <taxon>Bacteria</taxon>
        <taxon>Bacillati</taxon>
        <taxon>Bacillota</taxon>
        <taxon>Clostridia</taxon>
        <taxon>Halanaerobiales</taxon>
        <taxon>Halobacteroidaceae</taxon>
        <taxon>Halanaerobacter</taxon>
    </lineage>
</organism>
<evidence type="ECO:0000256" key="3">
    <source>
        <dbReference type="ARBA" id="ARBA00022801"/>
    </source>
</evidence>
<dbReference type="InterPro" id="IPR013986">
    <property type="entry name" value="DExx_box_DNA_helicase_dom_sf"/>
</dbReference>
<dbReference type="Gene3D" id="1.10.10.160">
    <property type="match status" value="1"/>
</dbReference>
<proteinExistence type="inferred from homology"/>
<feature type="binding site" evidence="11">
    <location>
        <begin position="36"/>
        <end position="43"/>
    </location>
    <ligand>
        <name>ATP</name>
        <dbReference type="ChEBI" id="CHEBI:30616"/>
    </ligand>
</feature>
<evidence type="ECO:0000256" key="5">
    <source>
        <dbReference type="ARBA" id="ARBA00022840"/>
    </source>
</evidence>
<dbReference type="GO" id="GO:0000725">
    <property type="term" value="P:recombinational repair"/>
    <property type="evidence" value="ECO:0007669"/>
    <property type="project" value="TreeGrafter"/>
</dbReference>
<evidence type="ECO:0000256" key="4">
    <source>
        <dbReference type="ARBA" id="ARBA00022806"/>
    </source>
</evidence>
<dbReference type="InterPro" id="IPR014017">
    <property type="entry name" value="DNA_helicase_UvrD-like_C"/>
</dbReference>
<evidence type="ECO:0000256" key="8">
    <source>
        <dbReference type="ARBA" id="ARBA00034617"/>
    </source>
</evidence>
<keyword evidence="5 11" id="KW-0067">ATP-binding</keyword>
<evidence type="ECO:0000256" key="6">
    <source>
        <dbReference type="ARBA" id="ARBA00023125"/>
    </source>
</evidence>
<dbReference type="GO" id="GO:0003677">
    <property type="term" value="F:DNA binding"/>
    <property type="evidence" value="ECO:0007669"/>
    <property type="project" value="UniProtKB-KW"/>
</dbReference>
<reference evidence="13" key="1">
    <citation type="submission" date="2021-01" db="EMBL/GenBank/DDBJ databases">
        <title>Genomic Encyclopedia of Type Strains, Phase IV (KMG-IV): sequencing the most valuable type-strain genomes for metagenomic binning, comparative biology and taxonomic classification.</title>
        <authorList>
            <person name="Goeker M."/>
        </authorList>
    </citation>
    <scope>NUCLEOTIDE SEQUENCE</scope>
    <source>
        <strain evidence="13">DSM 23230</strain>
    </source>
</reference>
<comment type="catalytic activity">
    <reaction evidence="8">
        <text>Couples ATP hydrolysis with the unwinding of duplex DNA by translocating in the 3'-5' direction.</text>
        <dbReference type="EC" id="5.6.2.4"/>
    </reaction>
</comment>
<dbReference type="Pfam" id="PF00580">
    <property type="entry name" value="UvrD-helicase"/>
    <property type="match status" value="1"/>
</dbReference>
<comment type="similarity">
    <text evidence="1">Belongs to the helicase family. UvrD subfamily.</text>
</comment>
<comment type="caution">
    <text evidence="13">The sequence shown here is derived from an EMBL/GenBank/DDBJ whole genome shotgun (WGS) entry which is preliminary data.</text>
</comment>
<dbReference type="GO" id="GO:0005524">
    <property type="term" value="F:ATP binding"/>
    <property type="evidence" value="ECO:0007669"/>
    <property type="project" value="UniProtKB-UniRule"/>
</dbReference>
<evidence type="ECO:0000256" key="10">
    <source>
        <dbReference type="ARBA" id="ARBA00048988"/>
    </source>
</evidence>
<dbReference type="PROSITE" id="PS51198">
    <property type="entry name" value="UVRD_HELICASE_ATP_BIND"/>
    <property type="match status" value="1"/>
</dbReference>
<dbReference type="Gene3D" id="3.40.50.300">
    <property type="entry name" value="P-loop containing nucleotide triphosphate hydrolases"/>
    <property type="match status" value="2"/>
</dbReference>
<dbReference type="SUPFAM" id="SSF52540">
    <property type="entry name" value="P-loop containing nucleoside triphosphate hydrolases"/>
    <property type="match status" value="1"/>
</dbReference>
<dbReference type="InterPro" id="IPR014016">
    <property type="entry name" value="UvrD-like_ATP-bd"/>
</dbReference>
<dbReference type="AlphaFoldDB" id="A0A938XW17"/>
<gene>
    <name evidence="13" type="ORF">JOC47_001148</name>
</gene>
<evidence type="ECO:0000256" key="9">
    <source>
        <dbReference type="ARBA" id="ARBA00034808"/>
    </source>
</evidence>
<dbReference type="PANTHER" id="PTHR11070">
    <property type="entry name" value="UVRD / RECB / PCRA DNA HELICASE FAMILY MEMBER"/>
    <property type="match status" value="1"/>
</dbReference>